<dbReference type="EMBL" id="JAVFKD010000015">
    <property type="protein sequence ID" value="KAK5989020.1"/>
    <property type="molecule type" value="Genomic_DNA"/>
</dbReference>
<comment type="caution">
    <text evidence="1">The sequence shown here is derived from an EMBL/GenBank/DDBJ whole genome shotgun (WGS) entry which is preliminary data.</text>
</comment>
<organism evidence="1 2">
    <name type="scientific">Cladobotryum mycophilum</name>
    <dbReference type="NCBI Taxonomy" id="491253"/>
    <lineage>
        <taxon>Eukaryota</taxon>
        <taxon>Fungi</taxon>
        <taxon>Dikarya</taxon>
        <taxon>Ascomycota</taxon>
        <taxon>Pezizomycotina</taxon>
        <taxon>Sordariomycetes</taxon>
        <taxon>Hypocreomycetidae</taxon>
        <taxon>Hypocreales</taxon>
        <taxon>Hypocreaceae</taxon>
        <taxon>Cladobotryum</taxon>
    </lineage>
</organism>
<keyword evidence="2" id="KW-1185">Reference proteome</keyword>
<accession>A0ABR0SA25</accession>
<name>A0ABR0SA25_9HYPO</name>
<evidence type="ECO:0000313" key="2">
    <source>
        <dbReference type="Proteomes" id="UP001338125"/>
    </source>
</evidence>
<sequence>MQEFLNKMASFSHKWMNAEEYRNKGWIAEAVRGGRTSGAGSRIPSPG</sequence>
<reference evidence="1 2" key="1">
    <citation type="submission" date="2024-01" db="EMBL/GenBank/DDBJ databases">
        <title>Complete genome of Cladobotryum mycophilum ATHUM6906.</title>
        <authorList>
            <person name="Christinaki A.C."/>
            <person name="Myridakis A.I."/>
            <person name="Kouvelis V.N."/>
        </authorList>
    </citation>
    <scope>NUCLEOTIDE SEQUENCE [LARGE SCALE GENOMIC DNA]</scope>
    <source>
        <strain evidence="1 2">ATHUM6906</strain>
    </source>
</reference>
<evidence type="ECO:0000313" key="1">
    <source>
        <dbReference type="EMBL" id="KAK5989020.1"/>
    </source>
</evidence>
<protein>
    <submittedName>
        <fullName evidence="1">Uncharacterized protein</fullName>
    </submittedName>
</protein>
<dbReference type="Proteomes" id="UP001338125">
    <property type="component" value="Unassembled WGS sequence"/>
</dbReference>
<gene>
    <name evidence="1" type="ORF">PT974_10518</name>
</gene>
<proteinExistence type="predicted"/>